<evidence type="ECO:0000259" key="1">
    <source>
        <dbReference type="Pfam" id="PF15918"/>
    </source>
</evidence>
<reference evidence="3" key="1">
    <citation type="submission" date="2025-08" db="UniProtKB">
        <authorList>
            <consortium name="RefSeq"/>
        </authorList>
    </citation>
    <scope>IDENTIFICATION</scope>
    <source>
        <strain evidence="3">MV-25-SWS-2005</strain>
        <tissue evidence="3">Whole body</tissue>
    </source>
</reference>
<dbReference type="KEGG" id="dpo:117184872"/>
<evidence type="ECO:0000313" key="2">
    <source>
        <dbReference type="Proteomes" id="UP000001819"/>
    </source>
</evidence>
<feature type="domain" description="DUF4744" evidence="1">
    <location>
        <begin position="48"/>
        <end position="96"/>
    </location>
</feature>
<dbReference type="InParanoid" id="A0A6I8W9A9"/>
<keyword evidence="2" id="KW-1185">Reference proteome</keyword>
<evidence type="ECO:0000313" key="3">
    <source>
        <dbReference type="RefSeq" id="XP_033239857.1"/>
    </source>
</evidence>
<organism evidence="2 3">
    <name type="scientific">Drosophila pseudoobscura pseudoobscura</name>
    <name type="common">Fruit fly</name>
    <dbReference type="NCBI Taxonomy" id="46245"/>
    <lineage>
        <taxon>Eukaryota</taxon>
        <taxon>Metazoa</taxon>
        <taxon>Ecdysozoa</taxon>
        <taxon>Arthropoda</taxon>
        <taxon>Hexapoda</taxon>
        <taxon>Insecta</taxon>
        <taxon>Pterygota</taxon>
        <taxon>Neoptera</taxon>
        <taxon>Endopterygota</taxon>
        <taxon>Diptera</taxon>
        <taxon>Brachycera</taxon>
        <taxon>Muscomorpha</taxon>
        <taxon>Ephydroidea</taxon>
        <taxon>Drosophilidae</taxon>
        <taxon>Drosophila</taxon>
        <taxon>Sophophora</taxon>
    </lineage>
</organism>
<proteinExistence type="predicted"/>
<dbReference type="RefSeq" id="XP_033239857.1">
    <property type="nucleotide sequence ID" value="XM_033383966.1"/>
</dbReference>
<accession>A0A6I8W9A9</accession>
<name>A0A6I8W9A9_DROPS</name>
<dbReference type="Proteomes" id="UP000001819">
    <property type="component" value="Chromosome X"/>
</dbReference>
<dbReference type="InterPro" id="IPR031806">
    <property type="entry name" value="DUF4744"/>
</dbReference>
<dbReference type="Pfam" id="PF15918">
    <property type="entry name" value="DUF4744"/>
    <property type="match status" value="1"/>
</dbReference>
<protein>
    <recommendedName>
        <fullName evidence="1">DUF4744 domain-containing protein</fullName>
    </recommendedName>
</protein>
<dbReference type="AlphaFoldDB" id="A0A6I8W9A9"/>
<gene>
    <name evidence="3" type="primary">LOC117184872</name>
</gene>
<sequence length="101" mass="12150">MCRPVCWSRDRLVIVWEPDISNPPFLRRRIKRWASASRRRTYVPYDFPQNTKQYDFHPPHGVLFKHFQALARSEANKSSSFFDLAIDNKDFDYGNHIYIPF</sequence>